<dbReference type="EMBL" id="JBHSDJ010000107">
    <property type="protein sequence ID" value="MFC4247934.1"/>
    <property type="molecule type" value="Genomic_DNA"/>
</dbReference>
<reference evidence="1 2" key="1">
    <citation type="journal article" date="2014" name="Int. J. Syst. Evol. Microbiol.">
        <title>Complete genome sequence of Corynebacterium casei LMG S-19264T (=DSM 44701T), isolated from a smear-ripened cheese.</title>
        <authorList>
            <consortium name="US DOE Joint Genome Institute (JGI-PGF)"/>
            <person name="Walter F."/>
            <person name="Albersmeier A."/>
            <person name="Kalinowski J."/>
            <person name="Ruckert C."/>
        </authorList>
    </citation>
    <scope>NUCLEOTIDE SEQUENCE [LARGE SCALE GENOMIC DNA]</scope>
    <source>
        <strain evidence="1 2">IBRC-M 10912</strain>
    </source>
</reference>
<gene>
    <name evidence="1" type="ORF">ACFOZ7_13435</name>
</gene>
<dbReference type="Proteomes" id="UP001595821">
    <property type="component" value="Unassembled WGS sequence"/>
</dbReference>
<evidence type="ECO:0000313" key="2">
    <source>
        <dbReference type="Proteomes" id="UP001595821"/>
    </source>
</evidence>
<feature type="non-terminal residue" evidence="1">
    <location>
        <position position="116"/>
    </location>
</feature>
<accession>A0ABD5P105</accession>
<sequence length="116" mass="12952">MFSIPQPDGVLSYSDVKDLAEDVICQLPLPGIEGSPLDPGDIWAVVILAAVNKTSIWETCKDNDNAVCDDTAMDWLHTLNQEWLERVANRLLREVAMTILDPDRSRIVSIDFVDNP</sequence>
<name>A0ABD5P105_9EURY</name>
<organism evidence="1 2">
    <name type="scientific">Natribaculum luteum</name>
    <dbReference type="NCBI Taxonomy" id="1586232"/>
    <lineage>
        <taxon>Archaea</taxon>
        <taxon>Methanobacteriati</taxon>
        <taxon>Methanobacteriota</taxon>
        <taxon>Stenosarchaea group</taxon>
        <taxon>Halobacteria</taxon>
        <taxon>Halobacteriales</taxon>
        <taxon>Natrialbaceae</taxon>
        <taxon>Natribaculum</taxon>
    </lineage>
</organism>
<dbReference type="AlphaFoldDB" id="A0ABD5P105"/>
<evidence type="ECO:0000313" key="1">
    <source>
        <dbReference type="EMBL" id="MFC4247934.1"/>
    </source>
</evidence>
<comment type="caution">
    <text evidence="1">The sequence shown here is derived from an EMBL/GenBank/DDBJ whole genome shotgun (WGS) entry which is preliminary data.</text>
</comment>
<proteinExistence type="predicted"/>
<protein>
    <submittedName>
        <fullName evidence="1">ISH3 family transposase</fullName>
    </submittedName>
</protein>